<dbReference type="SUPFAM" id="SSF74653">
    <property type="entry name" value="TolA/TonB C-terminal domain"/>
    <property type="match status" value="1"/>
</dbReference>
<keyword evidence="2" id="KW-0812">Transmembrane</keyword>
<dbReference type="Proteomes" id="UP000638732">
    <property type="component" value="Unassembled WGS sequence"/>
</dbReference>
<evidence type="ECO:0000313" key="7">
    <source>
        <dbReference type="Proteomes" id="UP000638732"/>
    </source>
</evidence>
<keyword evidence="7" id="KW-1185">Reference proteome</keyword>
<keyword evidence="4" id="KW-0472">Membrane</keyword>
<dbReference type="Gene3D" id="3.30.1150.10">
    <property type="match status" value="1"/>
</dbReference>
<dbReference type="GO" id="GO:0055085">
    <property type="term" value="P:transmembrane transport"/>
    <property type="evidence" value="ECO:0007669"/>
    <property type="project" value="InterPro"/>
</dbReference>
<dbReference type="RefSeq" id="WP_166585211.1">
    <property type="nucleotide sequence ID" value="NZ_WWEO01000041.1"/>
</dbReference>
<evidence type="ECO:0000256" key="3">
    <source>
        <dbReference type="ARBA" id="ARBA00022989"/>
    </source>
</evidence>
<proteinExistence type="predicted"/>
<dbReference type="GO" id="GO:0016020">
    <property type="term" value="C:membrane"/>
    <property type="evidence" value="ECO:0007669"/>
    <property type="project" value="UniProtKB-SubCell"/>
</dbReference>
<dbReference type="NCBIfam" id="TIGR01352">
    <property type="entry name" value="tonB_Cterm"/>
    <property type="match status" value="1"/>
</dbReference>
<dbReference type="PROSITE" id="PS52015">
    <property type="entry name" value="TONB_CTD"/>
    <property type="match status" value="1"/>
</dbReference>
<evidence type="ECO:0000256" key="4">
    <source>
        <dbReference type="ARBA" id="ARBA00023136"/>
    </source>
</evidence>
<organism evidence="6 7">
    <name type="scientific">Mucilaginibacter agri</name>
    <dbReference type="NCBI Taxonomy" id="2695265"/>
    <lineage>
        <taxon>Bacteria</taxon>
        <taxon>Pseudomonadati</taxon>
        <taxon>Bacteroidota</taxon>
        <taxon>Sphingobacteriia</taxon>
        <taxon>Sphingobacteriales</taxon>
        <taxon>Sphingobacteriaceae</taxon>
        <taxon>Mucilaginibacter</taxon>
    </lineage>
</organism>
<feature type="domain" description="TonB C-terminal" evidence="5">
    <location>
        <begin position="14"/>
        <end position="109"/>
    </location>
</feature>
<keyword evidence="3" id="KW-1133">Transmembrane helix</keyword>
<reference evidence="6" key="2">
    <citation type="submission" date="2020-10" db="EMBL/GenBank/DDBJ databases">
        <title>Mucilaginibacter sp. nov., isolated from soil.</title>
        <authorList>
            <person name="Jeon C.O."/>
        </authorList>
    </citation>
    <scope>NUCLEOTIDE SEQUENCE</scope>
    <source>
        <strain evidence="6">R11</strain>
    </source>
</reference>
<evidence type="ECO:0000256" key="2">
    <source>
        <dbReference type="ARBA" id="ARBA00022692"/>
    </source>
</evidence>
<dbReference type="EMBL" id="WWEO01000041">
    <property type="protein sequence ID" value="NCD69226.1"/>
    <property type="molecule type" value="Genomic_DNA"/>
</dbReference>
<evidence type="ECO:0000259" key="5">
    <source>
        <dbReference type="PROSITE" id="PS52015"/>
    </source>
</evidence>
<accession>A0A965ZGB2</accession>
<reference evidence="6" key="1">
    <citation type="submission" date="2020-01" db="EMBL/GenBank/DDBJ databases">
        <authorList>
            <person name="Seo Y.L."/>
        </authorList>
    </citation>
    <scope>NUCLEOTIDE SEQUENCE</scope>
    <source>
        <strain evidence="6">R11</strain>
    </source>
</reference>
<protein>
    <submittedName>
        <fullName evidence="6">TonB family protein</fullName>
    </submittedName>
</protein>
<dbReference type="InterPro" id="IPR037682">
    <property type="entry name" value="TonB_C"/>
</dbReference>
<dbReference type="InterPro" id="IPR006260">
    <property type="entry name" value="TonB/TolA_C"/>
</dbReference>
<evidence type="ECO:0000256" key="1">
    <source>
        <dbReference type="ARBA" id="ARBA00004167"/>
    </source>
</evidence>
<comment type="subcellular location">
    <subcellularLocation>
        <location evidence="1">Membrane</location>
        <topology evidence="1">Single-pass membrane protein</topology>
    </subcellularLocation>
</comment>
<dbReference type="Pfam" id="PF03544">
    <property type="entry name" value="TonB_C"/>
    <property type="match status" value="1"/>
</dbReference>
<dbReference type="AlphaFoldDB" id="A0A965ZGB2"/>
<evidence type="ECO:0000313" key="6">
    <source>
        <dbReference type="EMBL" id="NCD69226.1"/>
    </source>
</evidence>
<sequence>MLSVKSYAQPSFKGGTEAFNQFLTNNIVYPEYSRQNCIPATIKVSFKIDSAGNVNNATVVDGPGIDLDDEAIRVVKLTSGKWTLPLGYNPTTSVIIPIRFVPDNTRCINVTEASITLAINNYKAQQELQNAVTNYYKNKQAGKADPAKEGQILVLKKQLGYDDDFISDMLEQAGQKLKQGDQSGACEDWNFIRNIGSSRADSFIFKYCGGN</sequence>
<gene>
    <name evidence="6" type="ORF">GSY63_07645</name>
</gene>
<name>A0A965ZGB2_9SPHI</name>
<comment type="caution">
    <text evidence="6">The sequence shown here is derived from an EMBL/GenBank/DDBJ whole genome shotgun (WGS) entry which is preliminary data.</text>
</comment>